<evidence type="ECO:0000256" key="5">
    <source>
        <dbReference type="ARBA" id="ARBA00022989"/>
    </source>
</evidence>
<feature type="transmembrane region" description="Helical" evidence="7">
    <location>
        <begin position="42"/>
        <end position="61"/>
    </location>
</feature>
<evidence type="ECO:0000256" key="3">
    <source>
        <dbReference type="ARBA" id="ARBA00022519"/>
    </source>
</evidence>
<dbReference type="GO" id="GO:0004252">
    <property type="term" value="F:serine-type endopeptidase activity"/>
    <property type="evidence" value="ECO:0007669"/>
    <property type="project" value="InterPro"/>
</dbReference>
<evidence type="ECO:0000256" key="4">
    <source>
        <dbReference type="ARBA" id="ARBA00022692"/>
    </source>
</evidence>
<dbReference type="EMBL" id="MFFM01000011">
    <property type="protein sequence ID" value="OGF13862.1"/>
    <property type="molecule type" value="Genomic_DNA"/>
</dbReference>
<dbReference type="GO" id="GO:0006508">
    <property type="term" value="P:proteolysis"/>
    <property type="evidence" value="ECO:0007669"/>
    <property type="project" value="UniProtKB-KW"/>
</dbReference>
<reference evidence="9 10" key="1">
    <citation type="journal article" date="2016" name="Nat. Commun.">
        <title>Thousands of microbial genomes shed light on interconnected biogeochemical processes in an aquifer system.</title>
        <authorList>
            <person name="Anantharaman K."/>
            <person name="Brown C.T."/>
            <person name="Hug L.A."/>
            <person name="Sharon I."/>
            <person name="Castelle C.J."/>
            <person name="Probst A.J."/>
            <person name="Thomas B.C."/>
            <person name="Singh A."/>
            <person name="Wilkins M.J."/>
            <person name="Karaoz U."/>
            <person name="Brodie E.L."/>
            <person name="Williams K.H."/>
            <person name="Hubbard S.S."/>
            <person name="Banfield J.F."/>
        </authorList>
    </citation>
    <scope>NUCLEOTIDE SEQUENCE [LARGE SCALE GENOMIC DNA]</scope>
</reference>
<keyword evidence="2" id="KW-1003">Cell membrane</keyword>
<dbReference type="Gene3D" id="1.20.1540.10">
    <property type="entry name" value="Rhomboid-like"/>
    <property type="match status" value="1"/>
</dbReference>
<evidence type="ECO:0000313" key="10">
    <source>
        <dbReference type="Proteomes" id="UP000177230"/>
    </source>
</evidence>
<dbReference type="Pfam" id="PF01694">
    <property type="entry name" value="Rhomboid"/>
    <property type="match status" value="1"/>
</dbReference>
<organism evidence="9 10">
    <name type="scientific">Candidatus Edwardsbacteria bacterium GWF2_54_11</name>
    <dbReference type="NCBI Taxonomy" id="1817851"/>
    <lineage>
        <taxon>Bacteria</taxon>
        <taxon>Candidatus Edwardsiibacteriota</taxon>
    </lineage>
</organism>
<keyword evidence="5 7" id="KW-1133">Transmembrane helix</keyword>
<keyword evidence="9" id="KW-0645">Protease</keyword>
<keyword evidence="6 7" id="KW-0472">Membrane</keyword>
<keyword evidence="9" id="KW-0378">Hydrolase</keyword>
<dbReference type="InterPro" id="IPR022764">
    <property type="entry name" value="Peptidase_S54_rhomboid_dom"/>
</dbReference>
<feature type="transmembrane region" description="Helical" evidence="7">
    <location>
        <begin position="194"/>
        <end position="214"/>
    </location>
</feature>
<comment type="caution">
    <text evidence="9">The sequence shown here is derived from an EMBL/GenBank/DDBJ whole genome shotgun (WGS) entry which is preliminary data.</text>
</comment>
<dbReference type="PANTHER" id="PTHR43066">
    <property type="entry name" value="RHOMBOID-RELATED PROTEIN"/>
    <property type="match status" value="1"/>
</dbReference>
<keyword evidence="3" id="KW-0997">Cell inner membrane</keyword>
<feature type="domain" description="Peptidase S54 rhomboid" evidence="8">
    <location>
        <begin position="62"/>
        <end position="215"/>
    </location>
</feature>
<evidence type="ECO:0000256" key="6">
    <source>
        <dbReference type="ARBA" id="ARBA00023136"/>
    </source>
</evidence>
<sequence>MIPLKDDIPSSGFPAVNTLMIALNGLVFLYEVGLGQDVSQFIQRFGLVPASALSLGIAGWGSVFSSMFIHGGWEHIIGNMLYLFIFGDNVEDALGHVKYLFFYLLCGLAAAWGHILFNPHSTIPTVGASGAVAGVLGAYLLLYPRAGVLTLIPLGIFIRIIKVPAVLVLGFWIVLQLLFGLISLPLPGEQSGGIAWFAHIGGFFAGMLLAIPFIRRRNKGSFV</sequence>
<evidence type="ECO:0000256" key="2">
    <source>
        <dbReference type="ARBA" id="ARBA00022475"/>
    </source>
</evidence>
<dbReference type="SUPFAM" id="SSF144091">
    <property type="entry name" value="Rhomboid-like"/>
    <property type="match status" value="1"/>
</dbReference>
<feature type="transmembrane region" description="Helical" evidence="7">
    <location>
        <begin position="12"/>
        <end position="30"/>
    </location>
</feature>
<accession>A0A1F5RHN2</accession>
<dbReference type="AlphaFoldDB" id="A0A1F5RHN2"/>
<dbReference type="Proteomes" id="UP000177230">
    <property type="component" value="Unassembled WGS sequence"/>
</dbReference>
<dbReference type="FunFam" id="1.20.1540.10:FF:000027">
    <property type="entry name" value="Rhomboid family intramembrane serine protease"/>
    <property type="match status" value="1"/>
</dbReference>
<evidence type="ECO:0000259" key="8">
    <source>
        <dbReference type="Pfam" id="PF01694"/>
    </source>
</evidence>
<dbReference type="PANTHER" id="PTHR43066:SF26">
    <property type="entry name" value="RHOMBOID PROTEASE GLPG"/>
    <property type="match status" value="1"/>
</dbReference>
<comment type="subcellular location">
    <subcellularLocation>
        <location evidence="1">Membrane</location>
        <topology evidence="1">Multi-pass membrane protein</topology>
    </subcellularLocation>
</comment>
<evidence type="ECO:0000256" key="1">
    <source>
        <dbReference type="ARBA" id="ARBA00004141"/>
    </source>
</evidence>
<protein>
    <submittedName>
        <fullName evidence="9">Rhomboid family intramembrane serine protease</fullName>
    </submittedName>
</protein>
<feature type="transmembrane region" description="Helical" evidence="7">
    <location>
        <begin position="99"/>
        <end position="117"/>
    </location>
</feature>
<name>A0A1F5RHN2_9BACT</name>
<evidence type="ECO:0000256" key="7">
    <source>
        <dbReference type="SAM" id="Phobius"/>
    </source>
</evidence>
<dbReference type="InterPro" id="IPR035952">
    <property type="entry name" value="Rhomboid-like_sf"/>
</dbReference>
<proteinExistence type="predicted"/>
<keyword evidence="4 7" id="KW-0812">Transmembrane</keyword>
<gene>
    <name evidence="9" type="ORF">A2024_10465</name>
</gene>
<evidence type="ECO:0000313" key="9">
    <source>
        <dbReference type="EMBL" id="OGF13862.1"/>
    </source>
</evidence>
<feature type="transmembrane region" description="Helical" evidence="7">
    <location>
        <begin position="163"/>
        <end position="182"/>
    </location>
</feature>
<dbReference type="GO" id="GO:0016020">
    <property type="term" value="C:membrane"/>
    <property type="evidence" value="ECO:0007669"/>
    <property type="project" value="UniProtKB-SubCell"/>
</dbReference>
<feature type="transmembrane region" description="Helical" evidence="7">
    <location>
        <begin position="67"/>
        <end position="87"/>
    </location>
</feature>